<dbReference type="InterPro" id="IPR002931">
    <property type="entry name" value="Transglutaminase-like"/>
</dbReference>
<dbReference type="PANTHER" id="PTHR46333:SF2">
    <property type="entry name" value="CYTOKINESIS PROTEIN 3"/>
    <property type="match status" value="1"/>
</dbReference>
<evidence type="ECO:0000313" key="3">
    <source>
        <dbReference type="Proteomes" id="UP000245793"/>
    </source>
</evidence>
<proteinExistence type="predicted"/>
<keyword evidence="3" id="KW-1185">Reference proteome</keyword>
<protein>
    <submittedName>
        <fullName evidence="2">Transglutaminase superfamily protein</fullName>
    </submittedName>
</protein>
<accession>A0A2U1DN32</accession>
<evidence type="ECO:0000259" key="1">
    <source>
        <dbReference type="SMART" id="SM00460"/>
    </source>
</evidence>
<reference evidence="2 3" key="1">
    <citation type="submission" date="2018-04" db="EMBL/GenBank/DDBJ databases">
        <title>Genomic Encyclopedia of Type Strains, Phase IV (KMG-IV): sequencing the most valuable type-strain genomes for metagenomic binning, comparative biology and taxonomic classification.</title>
        <authorList>
            <person name="Goeker M."/>
        </authorList>
    </citation>
    <scope>NUCLEOTIDE SEQUENCE [LARGE SCALE GENOMIC DNA]</scope>
    <source>
        <strain evidence="2 3">DSM 20705</strain>
    </source>
</reference>
<dbReference type="Pfam" id="PF01841">
    <property type="entry name" value="Transglut_core"/>
    <property type="match status" value="1"/>
</dbReference>
<dbReference type="Proteomes" id="UP000245793">
    <property type="component" value="Unassembled WGS sequence"/>
</dbReference>
<dbReference type="EMBL" id="QEKV01000011">
    <property type="protein sequence ID" value="PVY89090.1"/>
    <property type="molecule type" value="Genomic_DNA"/>
</dbReference>
<dbReference type="SUPFAM" id="SSF54001">
    <property type="entry name" value="Cysteine proteinases"/>
    <property type="match status" value="1"/>
</dbReference>
<comment type="caution">
    <text evidence="2">The sequence shown here is derived from an EMBL/GenBank/DDBJ whole genome shotgun (WGS) entry which is preliminary data.</text>
</comment>
<feature type="domain" description="Transglutaminase-like" evidence="1">
    <location>
        <begin position="255"/>
        <end position="315"/>
    </location>
</feature>
<gene>
    <name evidence="2" type="ORF">C7381_11119</name>
</gene>
<dbReference type="PANTHER" id="PTHR46333">
    <property type="entry name" value="CYTOKINESIS PROTEIN 3"/>
    <property type="match status" value="1"/>
</dbReference>
<name>A0A2U1DN32_9FIRM</name>
<dbReference type="SMART" id="SM00460">
    <property type="entry name" value="TGc"/>
    <property type="match status" value="1"/>
</dbReference>
<dbReference type="InterPro" id="IPR052557">
    <property type="entry name" value="CAP/Cytokinesis_protein"/>
</dbReference>
<dbReference type="AlphaFoldDB" id="A0A2U1DN32"/>
<evidence type="ECO:0000313" key="2">
    <source>
        <dbReference type="EMBL" id="PVY89090.1"/>
    </source>
</evidence>
<dbReference type="Gene3D" id="3.10.620.30">
    <property type="match status" value="1"/>
</dbReference>
<sequence>MLYRNNFLKNIMIILTALLIMPTMQAIIVAKSNTKDSFKNTHTNIMYDIIGPPLGSYDLNQNPRKFDYIANDTNKPEIQINGIFSDTYNGIKINSTKTTNTENKINPKYLSQYKELVKATQRHEKSYIFQLSEIKKEYYSSFINEIWSALRSDEAVPKSIIFRTVTAEGPLQSGYYRNVKVKFNFDYTVSLEKENHYKQLVKNIVSTFPKNITDDKKVELINKYIVEHAQYAYNEVNAGVNTLANGLDINSPYAILESGKGVCGAYSALFQMMAKESGLESKVVVGTSYSYNNWGSHAWNIVKVNDEWYHVDTTWNDVANNGNYGYLMIGATEIAKNHKWDQNLYPQTSIAGFSNKSYALKNL</sequence>
<dbReference type="GO" id="GO:0005737">
    <property type="term" value="C:cytoplasm"/>
    <property type="evidence" value="ECO:0007669"/>
    <property type="project" value="TreeGrafter"/>
</dbReference>
<dbReference type="InterPro" id="IPR038765">
    <property type="entry name" value="Papain-like_cys_pep_sf"/>
</dbReference>
<organism evidence="2 3">
    <name type="scientific">Ezakiella coagulans</name>
    <dbReference type="NCBI Taxonomy" id="46507"/>
    <lineage>
        <taxon>Bacteria</taxon>
        <taxon>Bacillati</taxon>
        <taxon>Bacillota</taxon>
        <taxon>Tissierellia</taxon>
        <taxon>Ezakiella</taxon>
    </lineage>
</organism>